<feature type="compositionally biased region" description="Polar residues" evidence="1">
    <location>
        <begin position="58"/>
        <end position="71"/>
    </location>
</feature>
<evidence type="ECO:0000313" key="2">
    <source>
        <dbReference type="EMBL" id="GJT09485.1"/>
    </source>
</evidence>
<feature type="compositionally biased region" description="Polar residues" evidence="1">
    <location>
        <begin position="85"/>
        <end position="96"/>
    </location>
</feature>
<gene>
    <name evidence="2" type="ORF">Tco_0856527</name>
</gene>
<feature type="compositionally biased region" description="Basic and acidic residues" evidence="1">
    <location>
        <begin position="72"/>
        <end position="84"/>
    </location>
</feature>
<keyword evidence="3" id="KW-1185">Reference proteome</keyword>
<reference evidence="2" key="2">
    <citation type="submission" date="2022-01" db="EMBL/GenBank/DDBJ databases">
        <authorList>
            <person name="Yamashiro T."/>
            <person name="Shiraishi A."/>
            <person name="Satake H."/>
            <person name="Nakayama K."/>
        </authorList>
    </citation>
    <scope>NUCLEOTIDE SEQUENCE</scope>
</reference>
<evidence type="ECO:0000313" key="3">
    <source>
        <dbReference type="Proteomes" id="UP001151760"/>
    </source>
</evidence>
<organism evidence="2 3">
    <name type="scientific">Tanacetum coccineum</name>
    <dbReference type="NCBI Taxonomy" id="301880"/>
    <lineage>
        <taxon>Eukaryota</taxon>
        <taxon>Viridiplantae</taxon>
        <taxon>Streptophyta</taxon>
        <taxon>Embryophyta</taxon>
        <taxon>Tracheophyta</taxon>
        <taxon>Spermatophyta</taxon>
        <taxon>Magnoliopsida</taxon>
        <taxon>eudicotyledons</taxon>
        <taxon>Gunneridae</taxon>
        <taxon>Pentapetalae</taxon>
        <taxon>asterids</taxon>
        <taxon>campanulids</taxon>
        <taxon>Asterales</taxon>
        <taxon>Asteraceae</taxon>
        <taxon>Asteroideae</taxon>
        <taxon>Anthemideae</taxon>
        <taxon>Anthemidinae</taxon>
        <taxon>Tanacetum</taxon>
    </lineage>
</organism>
<dbReference type="Proteomes" id="UP001151760">
    <property type="component" value="Unassembled WGS sequence"/>
</dbReference>
<reference evidence="2" key="1">
    <citation type="journal article" date="2022" name="Int. J. Mol. Sci.">
        <title>Draft Genome of Tanacetum Coccineum: Genomic Comparison of Closely Related Tanacetum-Family Plants.</title>
        <authorList>
            <person name="Yamashiro T."/>
            <person name="Shiraishi A."/>
            <person name="Nakayama K."/>
            <person name="Satake H."/>
        </authorList>
    </citation>
    <scope>NUCLEOTIDE SEQUENCE</scope>
</reference>
<name>A0ABQ5B3R0_9ASTR</name>
<feature type="region of interest" description="Disordered" evidence="1">
    <location>
        <begin position="52"/>
        <end position="96"/>
    </location>
</feature>
<sequence>MGKHFDYWNSYLQQVDQSCLRNICYKAGLHIDALDIDYSYLQFYRSDVGTGHAVPNEAMSSENVGSGSVHNQETDIPEKDEKSSKNGQNRARNGKA</sequence>
<protein>
    <submittedName>
        <fullName evidence="2">Uncharacterized protein</fullName>
    </submittedName>
</protein>
<dbReference type="EMBL" id="BQNB010012910">
    <property type="protein sequence ID" value="GJT09485.1"/>
    <property type="molecule type" value="Genomic_DNA"/>
</dbReference>
<comment type="caution">
    <text evidence="2">The sequence shown here is derived from an EMBL/GenBank/DDBJ whole genome shotgun (WGS) entry which is preliminary data.</text>
</comment>
<evidence type="ECO:0000256" key="1">
    <source>
        <dbReference type="SAM" id="MobiDB-lite"/>
    </source>
</evidence>
<proteinExistence type="predicted"/>
<accession>A0ABQ5B3R0</accession>